<organism evidence="1 2">
    <name type="scientific">Dryococelus australis</name>
    <dbReference type="NCBI Taxonomy" id="614101"/>
    <lineage>
        <taxon>Eukaryota</taxon>
        <taxon>Metazoa</taxon>
        <taxon>Ecdysozoa</taxon>
        <taxon>Arthropoda</taxon>
        <taxon>Hexapoda</taxon>
        <taxon>Insecta</taxon>
        <taxon>Pterygota</taxon>
        <taxon>Neoptera</taxon>
        <taxon>Polyneoptera</taxon>
        <taxon>Phasmatodea</taxon>
        <taxon>Verophasmatodea</taxon>
        <taxon>Anareolatae</taxon>
        <taxon>Phasmatidae</taxon>
        <taxon>Eurycanthinae</taxon>
        <taxon>Dryococelus</taxon>
    </lineage>
</organism>
<comment type="caution">
    <text evidence="1">The sequence shown here is derived from an EMBL/GenBank/DDBJ whole genome shotgun (WGS) entry which is preliminary data.</text>
</comment>
<dbReference type="EMBL" id="JARBHB010000001">
    <property type="protein sequence ID" value="KAJ8898236.1"/>
    <property type="molecule type" value="Genomic_DNA"/>
</dbReference>
<keyword evidence="2" id="KW-1185">Reference proteome</keyword>
<evidence type="ECO:0000313" key="1">
    <source>
        <dbReference type="EMBL" id="KAJ8898236.1"/>
    </source>
</evidence>
<sequence length="1177" mass="132481">MRVSYVFRHPYYFCGILAALDNHNISPLKIFVTYRGSDKAISPTFPVADCFRISEVGSGSLKICAAKMLLGTHESTLMTIFDGCDNARASYDFSSNDPYPYPRYTDDWFNRERRFEERTKAFTKLRQGYELQVFMPYFPSCNVTGKPRFMKSSSELTVCTYGVVSKSARNKRDTLFPYCPVKIASLRGCTAIYPGTSQRSTAHETKKCIGNWTSAKDKCERVREELWTKTFAWCAWVIMDGMLGDMLSRISVLRLSENVEWCGHYCVCVFVSPIMLSAADFFGWYICGSSIVIDFFRHGIGCTSDFFRHDADSTSDLFAWVTYSSSAISIATQADSAETSMCDKIFACSYNVRRHEEFGSALRNQTPPNTDTNQKQTNRTELSVDLVVTSMNHSAEDGIFPRIKHEFIIQAGMPEPNPKPGLEMVVQTQPITILKGEESGRRKLRLRMLTAARCFHQDFHEATATRLSQTPMKHEDMKRMHVYSKPEPCNAEHVREAFKTSNVPIYNVHDIEESIENSIKKACREEEEMEPRYVRSLWIDDGHVSERPTVLRSLYLGCCNFHHRRALQLRSWFLLLPTLRQANHLDLLVCHLHNLQWLIGVALAVRTLPPSLLHDDTKVISARILGFMFNEGLRFVKPSASQSFRLSPPSPLVVLDCVTALLACHSWYAWLAYLSTHVCLHASALVIGWFQMQRVPDACPRTTDFRYRGSSILIGPLSSDEGTQPITEENRQACGIGRLLTVQSWEPMRVTDVWSCAGKRETPVKIRRPTASSSTIPAFENPVTRTGIEPGSPCWEASRLTAQPPLGRYAWNGVFQFREEQGATSIQGRTYARGLPAGFAGLTGRLSELRRDVQGVLTSGLCVLCGLVRETSSARSEIQLLQPYGWYKGPSTPPALSFGNDERGLPAISPRQMLDSSVLCILEPQLRVHWLLPPHLAVMGFARILSGPVKYENAFSSRQRPMAIGKLELCAYGIEVYLGWKARANPASKAEKRGSDTGDTNTHAQCLIAPTRKACQCFHRDAVLCKLDPRLVTLTLNCYYWLKESFTSCHKYSQPSRDVSSTHITLECSLLQENYADFPAADHVVGLPTVLCFTEFPHPRAQRFIPLYVDVETFKNPFVSLLMANLKILVTLDQADTTNVECLSDIYALNWNAVCLQRITVPQVAARRAAGATCCSP</sequence>
<gene>
    <name evidence="1" type="ORF">PR048_003596</name>
</gene>
<evidence type="ECO:0000313" key="2">
    <source>
        <dbReference type="Proteomes" id="UP001159363"/>
    </source>
</evidence>
<name>A0ABQ9IPI3_9NEOP</name>
<dbReference type="Proteomes" id="UP001159363">
    <property type="component" value="Chromosome 1"/>
</dbReference>
<accession>A0ABQ9IPI3</accession>
<proteinExistence type="predicted"/>
<protein>
    <submittedName>
        <fullName evidence="1">Uncharacterized protein</fullName>
    </submittedName>
</protein>
<reference evidence="1 2" key="1">
    <citation type="submission" date="2023-02" db="EMBL/GenBank/DDBJ databases">
        <title>LHISI_Scaffold_Assembly.</title>
        <authorList>
            <person name="Stuart O.P."/>
            <person name="Cleave R."/>
            <person name="Magrath M.J.L."/>
            <person name="Mikheyev A.S."/>
        </authorList>
    </citation>
    <scope>NUCLEOTIDE SEQUENCE [LARGE SCALE GENOMIC DNA]</scope>
    <source>
        <strain evidence="1">Daus_M_001</strain>
        <tissue evidence="1">Leg muscle</tissue>
    </source>
</reference>